<reference evidence="1" key="2">
    <citation type="journal article" date="2015" name="Data Brief">
        <title>Shoot transcriptome of the giant reed, Arundo donax.</title>
        <authorList>
            <person name="Barrero R.A."/>
            <person name="Guerrero F.D."/>
            <person name="Moolhuijzen P."/>
            <person name="Goolsby J.A."/>
            <person name="Tidwell J."/>
            <person name="Bellgard S.E."/>
            <person name="Bellgard M.I."/>
        </authorList>
    </citation>
    <scope>NUCLEOTIDE SEQUENCE</scope>
    <source>
        <tissue evidence="1">Shoot tissue taken approximately 20 cm above the soil surface</tissue>
    </source>
</reference>
<protein>
    <submittedName>
        <fullName evidence="1">Uncharacterized protein</fullName>
    </submittedName>
</protein>
<reference evidence="1" key="1">
    <citation type="submission" date="2014-09" db="EMBL/GenBank/DDBJ databases">
        <authorList>
            <person name="Magalhaes I.L.F."/>
            <person name="Oliveira U."/>
            <person name="Santos F.R."/>
            <person name="Vidigal T.H.D.A."/>
            <person name="Brescovit A.D."/>
            <person name="Santos A.J."/>
        </authorList>
    </citation>
    <scope>NUCLEOTIDE SEQUENCE</scope>
    <source>
        <tissue evidence="1">Shoot tissue taken approximately 20 cm above the soil surface</tissue>
    </source>
</reference>
<accession>A0A0A8Z258</accession>
<proteinExistence type="predicted"/>
<sequence>MLSVSNLLQAFADRCERNAGHSCSCRPAQC</sequence>
<dbReference type="EMBL" id="GBRH01266137">
    <property type="protein sequence ID" value="JAD31758.1"/>
    <property type="molecule type" value="Transcribed_RNA"/>
</dbReference>
<name>A0A0A8Z258_ARUDO</name>
<organism evidence="1">
    <name type="scientific">Arundo donax</name>
    <name type="common">Giant reed</name>
    <name type="synonym">Donax arundinaceus</name>
    <dbReference type="NCBI Taxonomy" id="35708"/>
    <lineage>
        <taxon>Eukaryota</taxon>
        <taxon>Viridiplantae</taxon>
        <taxon>Streptophyta</taxon>
        <taxon>Embryophyta</taxon>
        <taxon>Tracheophyta</taxon>
        <taxon>Spermatophyta</taxon>
        <taxon>Magnoliopsida</taxon>
        <taxon>Liliopsida</taxon>
        <taxon>Poales</taxon>
        <taxon>Poaceae</taxon>
        <taxon>PACMAD clade</taxon>
        <taxon>Arundinoideae</taxon>
        <taxon>Arundineae</taxon>
        <taxon>Arundo</taxon>
    </lineage>
</organism>
<dbReference type="AlphaFoldDB" id="A0A0A8Z258"/>
<evidence type="ECO:0000313" key="1">
    <source>
        <dbReference type="EMBL" id="JAD31758.1"/>
    </source>
</evidence>